<dbReference type="InterPro" id="IPR056729">
    <property type="entry name" value="GMPPB_C"/>
</dbReference>
<protein>
    <submittedName>
        <fullName evidence="4">Acetyltransferase-like isoleucine patch superfamily enzyme</fullName>
    </submittedName>
</protein>
<keyword evidence="5" id="KW-1185">Reference proteome</keyword>
<comment type="caution">
    <text evidence="4">The sequence shown here is derived from an EMBL/GenBank/DDBJ whole genome shotgun (WGS) entry which is preliminary data.</text>
</comment>
<feature type="domain" description="Mannose-1-phosphate guanyltransferase C-terminal" evidence="3">
    <location>
        <begin position="81"/>
        <end position="166"/>
    </location>
</feature>
<keyword evidence="1 4" id="KW-0808">Transferase</keyword>
<dbReference type="Proteomes" id="UP000552709">
    <property type="component" value="Unassembled WGS sequence"/>
</dbReference>
<dbReference type="Pfam" id="PF00132">
    <property type="entry name" value="Hexapep"/>
    <property type="match status" value="2"/>
</dbReference>
<dbReference type="SUPFAM" id="SSF51161">
    <property type="entry name" value="Trimeric LpxA-like enzymes"/>
    <property type="match status" value="1"/>
</dbReference>
<gene>
    <name evidence="4" type="ORF">HNQ08_000498</name>
</gene>
<proteinExistence type="predicted"/>
<sequence>MFHESAVIETKNIGEETSIGPFCVIARDVTIGARVIIHPHVVIGEGVSIADEVEIFPGAYLGKAPKGAGALARQPIFERQIRIGRGTSIGPSATIYYDVTIGRDTLIGDGASIRERCTIGDRCIISRYVTINYNSKIGNRTKIMDMTHITGNCMIGDDVFISTGVSTVNDNAIGKAGYNEDDIRGPIVHDGAAVGANATLLPGIVIERNAIVGSGSVVTKNVAPWTLVMGAPARFVRKIEDL</sequence>
<dbReference type="Gene3D" id="2.160.10.10">
    <property type="entry name" value="Hexapeptide repeat proteins"/>
    <property type="match status" value="2"/>
</dbReference>
<dbReference type="PANTHER" id="PTHR43300">
    <property type="entry name" value="ACETYLTRANSFERASE"/>
    <property type="match status" value="1"/>
</dbReference>
<evidence type="ECO:0000313" key="4">
    <source>
        <dbReference type="EMBL" id="MBB5361427.1"/>
    </source>
</evidence>
<dbReference type="EMBL" id="JACHFL010000001">
    <property type="protein sequence ID" value="MBB5361427.1"/>
    <property type="molecule type" value="Genomic_DNA"/>
</dbReference>
<name>A0A7W8NEX7_9DEIO</name>
<evidence type="ECO:0000256" key="2">
    <source>
        <dbReference type="ARBA" id="ARBA00022737"/>
    </source>
</evidence>
<dbReference type="PROSITE" id="PS00101">
    <property type="entry name" value="HEXAPEP_TRANSFERASES"/>
    <property type="match status" value="2"/>
</dbReference>
<dbReference type="Pfam" id="PF25087">
    <property type="entry name" value="GMPPB_C"/>
    <property type="match status" value="1"/>
</dbReference>
<dbReference type="GO" id="GO:0016740">
    <property type="term" value="F:transferase activity"/>
    <property type="evidence" value="ECO:0007669"/>
    <property type="project" value="UniProtKB-KW"/>
</dbReference>
<reference evidence="4 5" key="1">
    <citation type="submission" date="2020-08" db="EMBL/GenBank/DDBJ databases">
        <title>Genomic Encyclopedia of Type Strains, Phase IV (KMG-IV): sequencing the most valuable type-strain genomes for metagenomic binning, comparative biology and taxonomic classification.</title>
        <authorList>
            <person name="Goeker M."/>
        </authorList>
    </citation>
    <scope>NUCLEOTIDE SEQUENCE [LARGE SCALE GENOMIC DNA]</scope>
    <source>
        <strain evidence="4 5">DSM 27939</strain>
    </source>
</reference>
<dbReference type="InterPro" id="IPR018357">
    <property type="entry name" value="Hexapep_transf_CS"/>
</dbReference>
<dbReference type="InterPro" id="IPR001451">
    <property type="entry name" value="Hexapep"/>
</dbReference>
<keyword evidence="2" id="KW-0677">Repeat</keyword>
<dbReference type="InterPro" id="IPR050179">
    <property type="entry name" value="Trans_hexapeptide_repeat"/>
</dbReference>
<dbReference type="CDD" id="cd03358">
    <property type="entry name" value="LbH_WxcM_N_like"/>
    <property type="match status" value="1"/>
</dbReference>
<dbReference type="PANTHER" id="PTHR43300:SF4">
    <property type="entry name" value="ACYL-[ACYL-CARRIER-PROTEIN]--UDP-N-ACETYLGLUCOSAMINE O-ACYLTRANSFERASE"/>
    <property type="match status" value="1"/>
</dbReference>
<evidence type="ECO:0000313" key="5">
    <source>
        <dbReference type="Proteomes" id="UP000552709"/>
    </source>
</evidence>
<evidence type="ECO:0000259" key="3">
    <source>
        <dbReference type="Pfam" id="PF25087"/>
    </source>
</evidence>
<dbReference type="RefSeq" id="WP_184127505.1">
    <property type="nucleotide sequence ID" value="NZ_JACHFL010000001.1"/>
</dbReference>
<organism evidence="4 5">
    <name type="scientific">Deinococcus humi</name>
    <dbReference type="NCBI Taxonomy" id="662880"/>
    <lineage>
        <taxon>Bacteria</taxon>
        <taxon>Thermotogati</taxon>
        <taxon>Deinococcota</taxon>
        <taxon>Deinococci</taxon>
        <taxon>Deinococcales</taxon>
        <taxon>Deinococcaceae</taxon>
        <taxon>Deinococcus</taxon>
    </lineage>
</organism>
<dbReference type="AlphaFoldDB" id="A0A7W8NEX7"/>
<evidence type="ECO:0000256" key="1">
    <source>
        <dbReference type="ARBA" id="ARBA00022679"/>
    </source>
</evidence>
<accession>A0A7W8NEX7</accession>
<dbReference type="InterPro" id="IPR011004">
    <property type="entry name" value="Trimer_LpxA-like_sf"/>
</dbReference>